<dbReference type="InterPro" id="IPR008920">
    <property type="entry name" value="TF_FadR/GntR_C"/>
</dbReference>
<dbReference type="GO" id="GO:0003677">
    <property type="term" value="F:DNA binding"/>
    <property type="evidence" value="ECO:0007669"/>
    <property type="project" value="UniProtKB-KW"/>
</dbReference>
<evidence type="ECO:0000259" key="4">
    <source>
        <dbReference type="PROSITE" id="PS50949"/>
    </source>
</evidence>
<dbReference type="GO" id="GO:0003700">
    <property type="term" value="F:DNA-binding transcription factor activity"/>
    <property type="evidence" value="ECO:0007669"/>
    <property type="project" value="InterPro"/>
</dbReference>
<sequence length="226" mass="25177">MSTSASARVGRHKQLPDAVAGYVREQIMSGNLRPGEFLRMEPIAEAVGVSITPVREGLLRLSNEGFVTAVPRRGFMVAEFTRQDVRDLFWVQSQLAGELAARAATTIDDETLARVHEVMLQCEAAVERHDTVAIGDLGHEFHRLINLSASSDHLARLYGSIVKHLPNSFYASIEAHVRTVVPEHRETYAALETRDGERAREITEHHIVNSADFVIAMLEERGLWAD</sequence>
<dbReference type="SMART" id="SM00345">
    <property type="entry name" value="HTH_GNTR"/>
    <property type="match status" value="1"/>
</dbReference>
<dbReference type="STRING" id="644548.SCNU_12010"/>
<dbReference type="InterPro" id="IPR036388">
    <property type="entry name" value="WH-like_DNA-bd_sf"/>
</dbReference>
<dbReference type="Proteomes" id="UP000035065">
    <property type="component" value="Unassembled WGS sequence"/>
</dbReference>
<dbReference type="AlphaFoldDB" id="F1YK85"/>
<proteinExistence type="predicted"/>
<evidence type="ECO:0000313" key="5">
    <source>
        <dbReference type="EMBL" id="EGD54931.1"/>
    </source>
</evidence>
<evidence type="ECO:0000256" key="2">
    <source>
        <dbReference type="ARBA" id="ARBA00023125"/>
    </source>
</evidence>
<evidence type="ECO:0000256" key="3">
    <source>
        <dbReference type="ARBA" id="ARBA00023163"/>
    </source>
</evidence>
<dbReference type="Gene3D" id="1.20.120.530">
    <property type="entry name" value="GntR ligand-binding domain-like"/>
    <property type="match status" value="1"/>
</dbReference>
<name>F1YK85_9ACTN</name>
<dbReference type="SMART" id="SM00895">
    <property type="entry name" value="FCD"/>
    <property type="match status" value="1"/>
</dbReference>
<gene>
    <name evidence="5" type="ORF">SCNU_12010</name>
</gene>
<dbReference type="EMBL" id="AEUD01000009">
    <property type="protein sequence ID" value="EGD54931.1"/>
    <property type="molecule type" value="Genomic_DNA"/>
</dbReference>
<dbReference type="SUPFAM" id="SSF46785">
    <property type="entry name" value="Winged helix' DNA-binding domain"/>
    <property type="match status" value="1"/>
</dbReference>
<dbReference type="PANTHER" id="PTHR43537">
    <property type="entry name" value="TRANSCRIPTIONAL REGULATOR, GNTR FAMILY"/>
    <property type="match status" value="1"/>
</dbReference>
<reference evidence="5 6" key="1">
    <citation type="journal article" date="2011" name="J. Bacteriol.">
        <title>Draft Genome Sequence of Gordonia neofelifaecis NRRL B-59395, a Cholesterol-Degrading Actinomycete.</title>
        <authorList>
            <person name="Ge F."/>
            <person name="Li W."/>
            <person name="Chen G."/>
            <person name="Liu Y."/>
            <person name="Zhang G."/>
            <person name="Yong B."/>
            <person name="Wang Q."/>
            <person name="Wang N."/>
            <person name="Huang Z."/>
            <person name="Li W."/>
            <person name="Wang J."/>
            <person name="Wu C."/>
            <person name="Xie Q."/>
            <person name="Liu G."/>
        </authorList>
    </citation>
    <scope>NUCLEOTIDE SEQUENCE [LARGE SCALE GENOMIC DNA]</scope>
    <source>
        <strain evidence="5 6">NRRL B-59395</strain>
    </source>
</reference>
<dbReference type="InterPro" id="IPR000524">
    <property type="entry name" value="Tscrpt_reg_HTH_GntR"/>
</dbReference>
<dbReference type="PANTHER" id="PTHR43537:SF24">
    <property type="entry name" value="GLUCONATE OPERON TRANSCRIPTIONAL REPRESSOR"/>
    <property type="match status" value="1"/>
</dbReference>
<dbReference type="Gene3D" id="1.10.10.10">
    <property type="entry name" value="Winged helix-like DNA-binding domain superfamily/Winged helix DNA-binding domain"/>
    <property type="match status" value="1"/>
</dbReference>
<evidence type="ECO:0000256" key="1">
    <source>
        <dbReference type="ARBA" id="ARBA00023015"/>
    </source>
</evidence>
<protein>
    <submittedName>
        <fullName evidence="5">GntR family transcriptional regulator</fullName>
    </submittedName>
</protein>
<feature type="domain" description="HTH gntR-type" evidence="4">
    <location>
        <begin position="13"/>
        <end position="80"/>
    </location>
</feature>
<dbReference type="eggNOG" id="COG1802">
    <property type="taxonomic scope" value="Bacteria"/>
</dbReference>
<accession>F1YK85</accession>
<organism evidence="5 6">
    <name type="scientific">Gordonia neofelifaecis NRRL B-59395</name>
    <dbReference type="NCBI Taxonomy" id="644548"/>
    <lineage>
        <taxon>Bacteria</taxon>
        <taxon>Bacillati</taxon>
        <taxon>Actinomycetota</taxon>
        <taxon>Actinomycetes</taxon>
        <taxon>Mycobacteriales</taxon>
        <taxon>Gordoniaceae</taxon>
        <taxon>Gordonia</taxon>
    </lineage>
</organism>
<keyword evidence="2" id="KW-0238">DNA-binding</keyword>
<dbReference type="CDD" id="cd07377">
    <property type="entry name" value="WHTH_GntR"/>
    <property type="match status" value="1"/>
</dbReference>
<dbReference type="InterPro" id="IPR036390">
    <property type="entry name" value="WH_DNA-bd_sf"/>
</dbReference>
<dbReference type="InterPro" id="IPR011711">
    <property type="entry name" value="GntR_C"/>
</dbReference>
<comment type="caution">
    <text evidence="5">The sequence shown here is derived from an EMBL/GenBank/DDBJ whole genome shotgun (WGS) entry which is preliminary data.</text>
</comment>
<dbReference type="RefSeq" id="WP_009679620.1">
    <property type="nucleotide sequence ID" value="NZ_AEUD01000009.1"/>
</dbReference>
<keyword evidence="3" id="KW-0804">Transcription</keyword>
<dbReference type="Pfam" id="PF07729">
    <property type="entry name" value="FCD"/>
    <property type="match status" value="1"/>
</dbReference>
<dbReference type="SUPFAM" id="SSF48008">
    <property type="entry name" value="GntR ligand-binding domain-like"/>
    <property type="match status" value="1"/>
</dbReference>
<dbReference type="Pfam" id="PF00392">
    <property type="entry name" value="GntR"/>
    <property type="match status" value="1"/>
</dbReference>
<keyword evidence="1" id="KW-0805">Transcription regulation</keyword>
<keyword evidence="6" id="KW-1185">Reference proteome</keyword>
<evidence type="ECO:0000313" key="6">
    <source>
        <dbReference type="Proteomes" id="UP000035065"/>
    </source>
</evidence>
<dbReference type="PROSITE" id="PS50949">
    <property type="entry name" value="HTH_GNTR"/>
    <property type="match status" value="1"/>
</dbReference>